<dbReference type="InterPro" id="IPR001509">
    <property type="entry name" value="Epimerase_deHydtase"/>
</dbReference>
<dbReference type="InterPro" id="IPR036291">
    <property type="entry name" value="NAD(P)-bd_dom_sf"/>
</dbReference>
<accession>A0A143PUZ5</accession>
<protein>
    <recommendedName>
        <fullName evidence="1">NAD-dependent epimerase/dehydratase domain-containing protein</fullName>
    </recommendedName>
</protein>
<evidence type="ECO:0000313" key="2">
    <source>
        <dbReference type="EMBL" id="AMY12505.1"/>
    </source>
</evidence>
<dbReference type="RefSeq" id="WP_110173957.1">
    <property type="nucleotide sequence ID" value="NZ_CP015136.1"/>
</dbReference>
<dbReference type="KEGG" id="abac:LuPra_05781"/>
<sequence>MVHTDPADPKDGSESFGTRKARCEAILARVFGPRGIVVRPTYIVGPGDHTDRFTYWPVRLAEGGDVLAPGSKTDPVQFIDVRDLAAFMLRLVEDDASGIFNAIGPGTAMTIETFLRESIAALNVTARLVWVDEAALKAREIDGMVPWILARGNDLGHTSIRTTRSVAAGLSHRPVTETVRDTLDWFTELPADRRASAKWVISRETEREILSATRTR</sequence>
<dbReference type="STRING" id="1855912.LuPra_05781"/>
<evidence type="ECO:0000313" key="3">
    <source>
        <dbReference type="Proteomes" id="UP000076079"/>
    </source>
</evidence>
<dbReference type="SUPFAM" id="SSF51735">
    <property type="entry name" value="NAD(P)-binding Rossmann-fold domains"/>
    <property type="match status" value="1"/>
</dbReference>
<dbReference type="Pfam" id="PF01370">
    <property type="entry name" value="Epimerase"/>
    <property type="match status" value="1"/>
</dbReference>
<reference evidence="3" key="2">
    <citation type="submission" date="2016-04" db="EMBL/GenBank/DDBJ databases">
        <title>First Complete Genome Sequence of a Subdivision 6 Acidobacterium.</title>
        <authorList>
            <person name="Huang S."/>
            <person name="Vieira S."/>
            <person name="Bunk B."/>
            <person name="Riedel T."/>
            <person name="Sproeer C."/>
            <person name="Overmann J."/>
        </authorList>
    </citation>
    <scope>NUCLEOTIDE SEQUENCE [LARGE SCALE GENOMIC DNA]</scope>
    <source>
        <strain evidence="3">DSM 100886 HEG_-6_39</strain>
    </source>
</reference>
<dbReference type="AlphaFoldDB" id="A0A143PUZ5"/>
<dbReference type="Proteomes" id="UP000076079">
    <property type="component" value="Chromosome"/>
</dbReference>
<evidence type="ECO:0000259" key="1">
    <source>
        <dbReference type="Pfam" id="PF01370"/>
    </source>
</evidence>
<dbReference type="PATRIC" id="fig|1813736.3.peg.6078"/>
<reference evidence="2 3" key="1">
    <citation type="journal article" date="2016" name="Genome Announc.">
        <title>First Complete Genome Sequence of a Subdivision 6 Acidobacterium Strain.</title>
        <authorList>
            <person name="Huang S."/>
            <person name="Vieira S."/>
            <person name="Bunk B."/>
            <person name="Riedel T."/>
            <person name="Sproer C."/>
            <person name="Overmann J."/>
        </authorList>
    </citation>
    <scope>NUCLEOTIDE SEQUENCE [LARGE SCALE GENOMIC DNA]</scope>
    <source>
        <strain evidence="3">DSM 100886 HEG_-6_39</strain>
    </source>
</reference>
<organism evidence="2 3">
    <name type="scientific">Luteitalea pratensis</name>
    <dbReference type="NCBI Taxonomy" id="1855912"/>
    <lineage>
        <taxon>Bacteria</taxon>
        <taxon>Pseudomonadati</taxon>
        <taxon>Acidobacteriota</taxon>
        <taxon>Vicinamibacteria</taxon>
        <taxon>Vicinamibacterales</taxon>
        <taxon>Vicinamibacteraceae</taxon>
        <taxon>Luteitalea</taxon>
    </lineage>
</organism>
<gene>
    <name evidence="2" type="ORF">LuPra_05781</name>
</gene>
<dbReference type="EMBL" id="CP015136">
    <property type="protein sequence ID" value="AMY12505.1"/>
    <property type="molecule type" value="Genomic_DNA"/>
</dbReference>
<proteinExistence type="predicted"/>
<name>A0A143PUZ5_LUTPR</name>
<dbReference type="OrthoDB" id="9809586at2"/>
<feature type="domain" description="NAD-dependent epimerase/dehydratase" evidence="1">
    <location>
        <begin position="27"/>
        <end position="101"/>
    </location>
</feature>
<keyword evidence="3" id="KW-1185">Reference proteome</keyword>
<dbReference type="Gene3D" id="3.40.50.720">
    <property type="entry name" value="NAD(P)-binding Rossmann-like Domain"/>
    <property type="match status" value="1"/>
</dbReference>